<feature type="chain" id="PRO_5012213073" evidence="8">
    <location>
        <begin position="21"/>
        <end position="828"/>
    </location>
</feature>
<dbReference type="OrthoDB" id="9758209at2"/>
<evidence type="ECO:0000256" key="1">
    <source>
        <dbReference type="ARBA" id="ARBA00001947"/>
    </source>
</evidence>
<dbReference type="GO" id="GO:0005615">
    <property type="term" value="C:extracellular space"/>
    <property type="evidence" value="ECO:0007669"/>
    <property type="project" value="TreeGrafter"/>
</dbReference>
<proteinExistence type="inferred from homology"/>
<dbReference type="STRING" id="151894.SAMN04488524_2202"/>
<dbReference type="SUPFAM" id="SSF53187">
    <property type="entry name" value="Zn-dependent exopeptidases"/>
    <property type="match status" value="1"/>
</dbReference>
<dbReference type="SUPFAM" id="SSF52317">
    <property type="entry name" value="Class I glutamine amidotransferase-like"/>
    <property type="match status" value="1"/>
</dbReference>
<accession>A0A1W2BB82</accession>
<evidence type="ECO:0000256" key="4">
    <source>
        <dbReference type="ARBA" id="ARBA00022801"/>
    </source>
</evidence>
<keyword evidence="3" id="KW-0645">Protease</keyword>
<name>A0A1W2BB82_9SPHI</name>
<organism evidence="10 11">
    <name type="scientific">Pedobacter africanus</name>
    <dbReference type="NCBI Taxonomy" id="151894"/>
    <lineage>
        <taxon>Bacteria</taxon>
        <taxon>Pseudomonadati</taxon>
        <taxon>Bacteroidota</taxon>
        <taxon>Sphingobacteriia</taxon>
        <taxon>Sphingobacteriales</taxon>
        <taxon>Sphingobacteriaceae</taxon>
        <taxon>Pedobacter</taxon>
    </lineage>
</organism>
<dbReference type="InterPro" id="IPR000834">
    <property type="entry name" value="Peptidase_M14"/>
</dbReference>
<comment type="cofactor">
    <cofactor evidence="1">
        <name>Zn(2+)</name>
        <dbReference type="ChEBI" id="CHEBI:29105"/>
    </cofactor>
</comment>
<dbReference type="GO" id="GO:0006508">
    <property type="term" value="P:proteolysis"/>
    <property type="evidence" value="ECO:0007669"/>
    <property type="project" value="UniProtKB-KW"/>
</dbReference>
<reference evidence="11" key="1">
    <citation type="submission" date="2017-04" db="EMBL/GenBank/DDBJ databases">
        <authorList>
            <person name="Varghese N."/>
            <person name="Submissions S."/>
        </authorList>
    </citation>
    <scope>NUCLEOTIDE SEQUENCE [LARGE SCALE GENOMIC DNA]</scope>
    <source>
        <strain evidence="11">DSM 12126</strain>
    </source>
</reference>
<evidence type="ECO:0000256" key="6">
    <source>
        <dbReference type="ARBA" id="ARBA00023049"/>
    </source>
</evidence>
<dbReference type="InterPro" id="IPR029062">
    <property type="entry name" value="Class_I_gatase-like"/>
</dbReference>
<evidence type="ECO:0000256" key="2">
    <source>
        <dbReference type="ARBA" id="ARBA00005988"/>
    </source>
</evidence>
<feature type="domain" description="Peptidase M14" evidence="9">
    <location>
        <begin position="36"/>
        <end position="448"/>
    </location>
</feature>
<evidence type="ECO:0000256" key="3">
    <source>
        <dbReference type="ARBA" id="ARBA00022670"/>
    </source>
</evidence>
<dbReference type="Gene3D" id="3.40.630.10">
    <property type="entry name" value="Zn peptidases"/>
    <property type="match status" value="1"/>
</dbReference>
<gene>
    <name evidence="10" type="ORF">SAMN04488524_2202</name>
</gene>
<keyword evidence="11" id="KW-1185">Reference proteome</keyword>
<dbReference type="GO" id="GO:0004181">
    <property type="term" value="F:metallocarboxypeptidase activity"/>
    <property type="evidence" value="ECO:0007669"/>
    <property type="project" value="InterPro"/>
</dbReference>
<sequence length="828" mass="93266">MVKCLLFSFLLWCGWNIAEAQVKSPDDFLGYSLGSRFTSHNRTLEYFRYLGKIVKNIRLVNYGKSYEGRDLLVAIVSAKENIDNLEQIRKNNQSLSRGEKSLAKAIKQPAILWLSYNVHGNEASSTETALKTLYVLAEGKLPGVQDWLKNTIVIIDPCLNPDGRERYVNYFNSVSGTKPNPDPMAREHTEPWPGGRSNHYYFDLNRDWAWQTQVETQQRLVLYQDWMPQVHVDFHEQNYNEPYYFAPAAEPVHQDVTPWQREFQVTVGKNNAKYFDRKGWQYFTKEQFDLLYPSYGDTYPLYNGAIGMTYEQGGIGAGLAVITIDKDTLTLKDRIDHHFTTGIATLETVSKNADKLVDEFRKYFEKALVTPPGVFKTYVVKAQNLSRLKRLAELLRKNHIEFAFGGSRQLKGYNYETGKVEAFTVERNDLIVNVAQPRAMLANVLFEPQTAVSDSNTYDITAWALPYAYGLNAYACKESLKGAQPFPEAPAAAVSGVEKPYAWLLPWNAIEDAKVLMALQKAGIKVRMAEEGFTVKGKAYPVGSLLVYRPENERSLKDLATRIASIEKTFKIKFEQAAGGFVDKGKDFGSSVYPILNVPKVGIVAGPESSAQSMGEIWYFFEQELGYPLTIISLDDIGALDINKINTLIFPDGAYGDNINEKLEDWIKIGGRLILMEDAILSAVGKKPFDVQKKEQLKDELVINNTPRFFSRKQANLSNAIPGAILKVELDHSHPIAAGLGNYYYTLKTDDRLYEFLNKGWNVGVLKPGSYVAGIAGEGVLKKLGNGMLFGVQPEGKGAVIYFGTNLLFRSFWEHGKQLFTNAIFLVN</sequence>
<keyword evidence="10" id="KW-0121">Carboxypeptidase</keyword>
<dbReference type="PANTHER" id="PTHR11705">
    <property type="entry name" value="PROTEASE FAMILY M14 CARBOXYPEPTIDASE A,B"/>
    <property type="match status" value="1"/>
</dbReference>
<evidence type="ECO:0000256" key="5">
    <source>
        <dbReference type="ARBA" id="ARBA00022833"/>
    </source>
</evidence>
<evidence type="ECO:0000256" key="8">
    <source>
        <dbReference type="SAM" id="SignalP"/>
    </source>
</evidence>
<dbReference type="RefSeq" id="WP_084238395.1">
    <property type="nucleotide sequence ID" value="NZ_FWXT01000001.1"/>
</dbReference>
<dbReference type="AlphaFoldDB" id="A0A1W2BB82"/>
<dbReference type="PROSITE" id="PS52035">
    <property type="entry name" value="PEPTIDASE_M14"/>
    <property type="match status" value="1"/>
</dbReference>
<feature type="signal peptide" evidence="8">
    <location>
        <begin position="1"/>
        <end position="20"/>
    </location>
</feature>
<keyword evidence="8" id="KW-0732">Signal</keyword>
<dbReference type="Pfam" id="PF00246">
    <property type="entry name" value="Peptidase_M14"/>
    <property type="match status" value="1"/>
</dbReference>
<evidence type="ECO:0000313" key="11">
    <source>
        <dbReference type="Proteomes" id="UP000192756"/>
    </source>
</evidence>
<feature type="active site" description="Proton donor/acceptor" evidence="7">
    <location>
        <position position="426"/>
    </location>
</feature>
<dbReference type="PANTHER" id="PTHR11705:SF143">
    <property type="entry name" value="SLL0236 PROTEIN"/>
    <property type="match status" value="1"/>
</dbReference>
<dbReference type="CDD" id="cd06238">
    <property type="entry name" value="M14-like"/>
    <property type="match status" value="1"/>
</dbReference>
<keyword evidence="6" id="KW-0482">Metalloprotease</keyword>
<evidence type="ECO:0000313" key="10">
    <source>
        <dbReference type="EMBL" id="SMC70247.1"/>
    </source>
</evidence>
<dbReference type="GO" id="GO:0008270">
    <property type="term" value="F:zinc ion binding"/>
    <property type="evidence" value="ECO:0007669"/>
    <property type="project" value="InterPro"/>
</dbReference>
<evidence type="ECO:0000259" key="9">
    <source>
        <dbReference type="PROSITE" id="PS52035"/>
    </source>
</evidence>
<dbReference type="Proteomes" id="UP000192756">
    <property type="component" value="Unassembled WGS sequence"/>
</dbReference>
<evidence type="ECO:0000256" key="7">
    <source>
        <dbReference type="PROSITE-ProRule" id="PRU01379"/>
    </source>
</evidence>
<dbReference type="SMART" id="SM00631">
    <property type="entry name" value="Zn_pept"/>
    <property type="match status" value="1"/>
</dbReference>
<comment type="similarity">
    <text evidence="2 7">Belongs to the peptidase M14 family.</text>
</comment>
<keyword evidence="5" id="KW-0862">Zinc</keyword>
<keyword evidence="4" id="KW-0378">Hydrolase</keyword>
<dbReference type="EMBL" id="FWXT01000001">
    <property type="protein sequence ID" value="SMC70247.1"/>
    <property type="molecule type" value="Genomic_DNA"/>
</dbReference>
<protein>
    <submittedName>
        <fullName evidence="10">Zinc carboxypeptidase</fullName>
    </submittedName>
</protein>